<sequence length="132" mass="14840">MAGMILASSCVRAKDTIHRQPYLRKINFAPSFEPVQAEMNGVPEQLHAVTLALSVASSEATIFSSDVRVTTRRFHNGVESPYARLHLTRPTRASILATFLRIPCQRILHFLRLWITFKNPQQPRAGDCLVPS</sequence>
<dbReference type="EMBL" id="BRPK01000001">
    <property type="protein sequence ID" value="GLB33437.1"/>
    <property type="molecule type" value="Genomic_DNA"/>
</dbReference>
<evidence type="ECO:0000313" key="2">
    <source>
        <dbReference type="Proteomes" id="UP001063166"/>
    </source>
</evidence>
<dbReference type="Proteomes" id="UP001063166">
    <property type="component" value="Unassembled WGS sequence"/>
</dbReference>
<keyword evidence="2" id="KW-1185">Reference proteome</keyword>
<organism evidence="1 2">
    <name type="scientific">Lyophyllum shimeji</name>
    <name type="common">Hon-shimeji</name>
    <name type="synonym">Tricholoma shimeji</name>
    <dbReference type="NCBI Taxonomy" id="47721"/>
    <lineage>
        <taxon>Eukaryota</taxon>
        <taxon>Fungi</taxon>
        <taxon>Dikarya</taxon>
        <taxon>Basidiomycota</taxon>
        <taxon>Agaricomycotina</taxon>
        <taxon>Agaricomycetes</taxon>
        <taxon>Agaricomycetidae</taxon>
        <taxon>Agaricales</taxon>
        <taxon>Tricholomatineae</taxon>
        <taxon>Lyophyllaceae</taxon>
        <taxon>Lyophyllum</taxon>
    </lineage>
</organism>
<proteinExistence type="predicted"/>
<reference evidence="1" key="1">
    <citation type="submission" date="2022-07" db="EMBL/GenBank/DDBJ databases">
        <title>The genome of Lyophyllum shimeji provides insight into the initial evolution of ectomycorrhizal fungal genome.</title>
        <authorList>
            <person name="Kobayashi Y."/>
            <person name="Shibata T."/>
            <person name="Hirakawa H."/>
            <person name="Shigenobu S."/>
            <person name="Nishiyama T."/>
            <person name="Yamada A."/>
            <person name="Hasebe M."/>
            <person name="Kawaguchi M."/>
        </authorList>
    </citation>
    <scope>NUCLEOTIDE SEQUENCE</scope>
    <source>
        <strain evidence="1">AT787</strain>
    </source>
</reference>
<gene>
    <name evidence="1" type="ORF">LshimejAT787_0103210</name>
</gene>
<evidence type="ECO:0000313" key="1">
    <source>
        <dbReference type="EMBL" id="GLB33437.1"/>
    </source>
</evidence>
<name>A0A9P3PDE7_LYOSH</name>
<protein>
    <submittedName>
        <fullName evidence="1">Uncharacterized protein</fullName>
    </submittedName>
</protein>
<comment type="caution">
    <text evidence="1">The sequence shown here is derived from an EMBL/GenBank/DDBJ whole genome shotgun (WGS) entry which is preliminary data.</text>
</comment>
<dbReference type="AlphaFoldDB" id="A0A9P3PDE7"/>
<accession>A0A9P3PDE7</accession>